<evidence type="ECO:0000256" key="2">
    <source>
        <dbReference type="SAM" id="SignalP"/>
    </source>
</evidence>
<evidence type="ECO:0000256" key="1">
    <source>
        <dbReference type="ARBA" id="ARBA00023180"/>
    </source>
</evidence>
<feature type="signal peptide" evidence="2">
    <location>
        <begin position="1"/>
        <end position="24"/>
    </location>
</feature>
<protein>
    <recommendedName>
        <fullName evidence="3">Wall-associated receptor kinase C-terminal domain-containing protein</fullName>
    </recommendedName>
</protein>
<feature type="domain" description="Wall-associated receptor kinase C-terminal" evidence="3">
    <location>
        <begin position="84"/>
        <end position="179"/>
    </location>
</feature>
<evidence type="ECO:0000313" key="5">
    <source>
        <dbReference type="Proteomes" id="UP001457282"/>
    </source>
</evidence>
<accession>A0AAW1WP03</accession>
<comment type="caution">
    <text evidence="4">The sequence shown here is derived from an EMBL/GenBank/DDBJ whole genome shotgun (WGS) entry which is preliminary data.</text>
</comment>
<gene>
    <name evidence="4" type="ORF">M0R45_023556</name>
</gene>
<dbReference type="EMBL" id="JBEDUW010000005">
    <property type="protein sequence ID" value="KAK9926318.1"/>
    <property type="molecule type" value="Genomic_DNA"/>
</dbReference>
<feature type="chain" id="PRO_5043632135" description="Wall-associated receptor kinase C-terminal domain-containing protein" evidence="2">
    <location>
        <begin position="25"/>
        <end position="208"/>
    </location>
</feature>
<evidence type="ECO:0000313" key="4">
    <source>
        <dbReference type="EMBL" id="KAK9926318.1"/>
    </source>
</evidence>
<keyword evidence="5" id="KW-1185">Reference proteome</keyword>
<dbReference type="Proteomes" id="UP001457282">
    <property type="component" value="Unassembled WGS sequence"/>
</dbReference>
<name>A0AAW1WP03_RUBAR</name>
<evidence type="ECO:0000259" key="3">
    <source>
        <dbReference type="Pfam" id="PF14380"/>
    </source>
</evidence>
<reference evidence="4 5" key="1">
    <citation type="journal article" date="2023" name="G3 (Bethesda)">
        <title>A chromosome-length genome assembly and annotation of blackberry (Rubus argutus, cv. 'Hillquist').</title>
        <authorList>
            <person name="Bruna T."/>
            <person name="Aryal R."/>
            <person name="Dudchenko O."/>
            <person name="Sargent D.J."/>
            <person name="Mead D."/>
            <person name="Buti M."/>
            <person name="Cavallini A."/>
            <person name="Hytonen T."/>
            <person name="Andres J."/>
            <person name="Pham M."/>
            <person name="Weisz D."/>
            <person name="Mascagni F."/>
            <person name="Usai G."/>
            <person name="Natali L."/>
            <person name="Bassil N."/>
            <person name="Fernandez G.E."/>
            <person name="Lomsadze A."/>
            <person name="Armour M."/>
            <person name="Olukolu B."/>
            <person name="Poorten T."/>
            <person name="Britton C."/>
            <person name="Davik J."/>
            <person name="Ashrafi H."/>
            <person name="Aiden E.L."/>
            <person name="Borodovsky M."/>
            <person name="Worthington M."/>
        </authorList>
    </citation>
    <scope>NUCLEOTIDE SEQUENCE [LARGE SCALE GENOMIC DNA]</scope>
    <source>
        <strain evidence="4">PI 553951</strain>
    </source>
</reference>
<dbReference type="Pfam" id="PF14380">
    <property type="entry name" value="WAK_assoc"/>
    <property type="match status" value="1"/>
</dbReference>
<organism evidence="4 5">
    <name type="scientific">Rubus argutus</name>
    <name type="common">Southern blackberry</name>
    <dbReference type="NCBI Taxonomy" id="59490"/>
    <lineage>
        <taxon>Eukaryota</taxon>
        <taxon>Viridiplantae</taxon>
        <taxon>Streptophyta</taxon>
        <taxon>Embryophyta</taxon>
        <taxon>Tracheophyta</taxon>
        <taxon>Spermatophyta</taxon>
        <taxon>Magnoliopsida</taxon>
        <taxon>eudicotyledons</taxon>
        <taxon>Gunneridae</taxon>
        <taxon>Pentapetalae</taxon>
        <taxon>rosids</taxon>
        <taxon>fabids</taxon>
        <taxon>Rosales</taxon>
        <taxon>Rosaceae</taxon>
        <taxon>Rosoideae</taxon>
        <taxon>Rosoideae incertae sedis</taxon>
        <taxon>Rubus</taxon>
    </lineage>
</organism>
<dbReference type="AlphaFoldDB" id="A0AAW1WP03"/>
<proteinExistence type="predicted"/>
<sequence>MPSPISYLLAALLLLFFFFNFSHGSNANFPNSKNCPIYNCTKGPKFHYPFWKIEDSAAADQYCGYRVLQFISSSWACHSCLGSSYDSYGGITNQSFVLMEEEEPKGFDWSEKCAEKVVVTVMKEFTEASIHELSLLLETPCRLGLCLIGASLWSAFCEASGGYCGYNTTKPEFLCFCEHGYTRTQEWPLQKGLIWNVNYTSTSKTLNG</sequence>
<keyword evidence="1" id="KW-0325">Glycoprotein</keyword>
<dbReference type="InterPro" id="IPR032872">
    <property type="entry name" value="WAK_assoc_C"/>
</dbReference>
<keyword evidence="2" id="KW-0732">Signal</keyword>